<comment type="caution">
    <text evidence="3">The sequence shown here is derived from an EMBL/GenBank/DDBJ whole genome shotgun (WGS) entry which is preliminary data.</text>
</comment>
<dbReference type="PANTHER" id="PTHR43377">
    <property type="entry name" value="BILIVERDIN REDUCTASE A"/>
    <property type="match status" value="1"/>
</dbReference>
<dbReference type="Proteomes" id="UP000279422">
    <property type="component" value="Unassembled WGS sequence"/>
</dbReference>
<protein>
    <recommendedName>
        <fullName evidence="5">Gfo/Idh/MocA family oxidoreductase</fullName>
    </recommendedName>
</protein>
<evidence type="ECO:0000259" key="2">
    <source>
        <dbReference type="Pfam" id="PF22725"/>
    </source>
</evidence>
<dbReference type="InterPro" id="IPR051450">
    <property type="entry name" value="Gfo/Idh/MocA_Oxidoreductases"/>
</dbReference>
<dbReference type="InterPro" id="IPR036291">
    <property type="entry name" value="NAD(P)-bd_dom_sf"/>
</dbReference>
<dbReference type="AlphaFoldDB" id="A0A497E4Z9"/>
<gene>
    <name evidence="3" type="ORF">DRJ00_02590</name>
</gene>
<dbReference type="Pfam" id="PF01408">
    <property type="entry name" value="GFO_IDH_MocA"/>
    <property type="match status" value="1"/>
</dbReference>
<reference evidence="3 4" key="1">
    <citation type="submission" date="2018-06" db="EMBL/GenBank/DDBJ databases">
        <title>Extensive metabolic versatility and redundancy in microbially diverse, dynamic hydrothermal sediments.</title>
        <authorList>
            <person name="Dombrowski N."/>
            <person name="Teske A."/>
            <person name="Baker B.J."/>
        </authorList>
    </citation>
    <scope>NUCLEOTIDE SEQUENCE [LARGE SCALE GENOMIC DNA]</scope>
    <source>
        <strain evidence="3">B47_G16</strain>
    </source>
</reference>
<dbReference type="PANTHER" id="PTHR43377:SF1">
    <property type="entry name" value="BILIVERDIN REDUCTASE A"/>
    <property type="match status" value="1"/>
</dbReference>
<dbReference type="Gene3D" id="3.40.50.720">
    <property type="entry name" value="NAD(P)-binding Rossmann-like Domain"/>
    <property type="match status" value="1"/>
</dbReference>
<sequence length="346" mass="39276">MNEEDGIMINVAILGAGFMGRMHAECYHNLPNAKLMAIGDVDLNKAEELTKRYGVRAFSRPEELIEDQNIDLIDICLPTFLHKEYVIKAAQAGKQIICEKPIALTVEDAEEMVRAAERAKVKFMVAQVIRFWPEYVRLKEIYESKRLGRLLSISLTRLSTLPTWSWNNWLLDSEKSGSALIDLHIHDTDYLLYLLGRPSLIFSQGSRTEIGYGHIFTTFTFPQGTVAFVEGGWDIKADNFPFLMTFRAIFEEGVVEFNSSRDKTLSIYQRGKEVEYPALQEELSASRDVGGNISQLGAYFSEIKYFVDCVENDRPPAMAEARSAKDSLEVVLMEKRSAETGEVIRF</sequence>
<dbReference type="Pfam" id="PF22725">
    <property type="entry name" value="GFO_IDH_MocA_C3"/>
    <property type="match status" value="1"/>
</dbReference>
<proteinExistence type="predicted"/>
<dbReference type="SUPFAM" id="SSF51735">
    <property type="entry name" value="NAD(P)-binding Rossmann-fold domains"/>
    <property type="match status" value="1"/>
</dbReference>
<dbReference type="InterPro" id="IPR055170">
    <property type="entry name" value="GFO_IDH_MocA-like_dom"/>
</dbReference>
<dbReference type="SUPFAM" id="SSF55347">
    <property type="entry name" value="Glyceraldehyde-3-phosphate dehydrogenase-like, C-terminal domain"/>
    <property type="match status" value="1"/>
</dbReference>
<evidence type="ECO:0000313" key="3">
    <source>
        <dbReference type="EMBL" id="RLE10047.1"/>
    </source>
</evidence>
<evidence type="ECO:0000313" key="4">
    <source>
        <dbReference type="Proteomes" id="UP000279422"/>
    </source>
</evidence>
<feature type="domain" description="GFO/IDH/MocA-like oxidoreductase" evidence="2">
    <location>
        <begin position="135"/>
        <end position="254"/>
    </location>
</feature>
<dbReference type="GO" id="GO:0000166">
    <property type="term" value="F:nucleotide binding"/>
    <property type="evidence" value="ECO:0007669"/>
    <property type="project" value="InterPro"/>
</dbReference>
<evidence type="ECO:0008006" key="5">
    <source>
        <dbReference type="Google" id="ProtNLM"/>
    </source>
</evidence>
<accession>A0A497E4Z9</accession>
<dbReference type="EMBL" id="QMPZ01000019">
    <property type="protein sequence ID" value="RLE10047.1"/>
    <property type="molecule type" value="Genomic_DNA"/>
</dbReference>
<evidence type="ECO:0000259" key="1">
    <source>
        <dbReference type="Pfam" id="PF01408"/>
    </source>
</evidence>
<dbReference type="Gene3D" id="3.30.360.10">
    <property type="entry name" value="Dihydrodipicolinate Reductase, domain 2"/>
    <property type="match status" value="1"/>
</dbReference>
<organism evidence="3 4">
    <name type="scientific">Aerophobetes bacterium</name>
    <dbReference type="NCBI Taxonomy" id="2030807"/>
    <lineage>
        <taxon>Bacteria</taxon>
        <taxon>Candidatus Aerophobota</taxon>
    </lineage>
</organism>
<dbReference type="InterPro" id="IPR000683">
    <property type="entry name" value="Gfo/Idh/MocA-like_OxRdtase_N"/>
</dbReference>
<feature type="domain" description="Gfo/Idh/MocA-like oxidoreductase N-terminal" evidence="1">
    <location>
        <begin position="9"/>
        <end position="126"/>
    </location>
</feature>
<name>A0A497E4Z9_UNCAE</name>